<dbReference type="SUPFAM" id="SSF49764">
    <property type="entry name" value="HSP20-like chaperones"/>
    <property type="match status" value="1"/>
</dbReference>
<accession>A0A931MJ03</accession>
<dbReference type="Gene3D" id="2.60.40.790">
    <property type="match status" value="1"/>
</dbReference>
<sequence>MNATATSQNAGDPASTRPHAVPPIDIFEDESGITLMADLPGVSRENLHVRVDGETLVIEADAKVAAPPELELIYGEAQLNAYRRQFTLSRELDTGRIDAQLKNGVLQLTIPKSEEAKPRRIEIRS</sequence>
<name>A0A931MJ03_9BURK</name>
<dbReference type="InterPro" id="IPR044587">
    <property type="entry name" value="HSP21-like"/>
</dbReference>
<evidence type="ECO:0000313" key="6">
    <source>
        <dbReference type="EMBL" id="MBG9390572.1"/>
    </source>
</evidence>
<feature type="region of interest" description="Disordered" evidence="4">
    <location>
        <begin position="1"/>
        <end position="23"/>
    </location>
</feature>
<evidence type="ECO:0000256" key="4">
    <source>
        <dbReference type="SAM" id="MobiDB-lite"/>
    </source>
</evidence>
<feature type="domain" description="SHSP" evidence="5">
    <location>
        <begin position="15"/>
        <end position="125"/>
    </location>
</feature>
<dbReference type="InterPro" id="IPR008978">
    <property type="entry name" value="HSP20-like_chaperone"/>
</dbReference>
<keyword evidence="1" id="KW-0346">Stress response</keyword>
<proteinExistence type="inferred from homology"/>
<protein>
    <submittedName>
        <fullName evidence="6">Hsp20/alpha crystallin family protein</fullName>
    </submittedName>
</protein>
<dbReference type="EMBL" id="JADWYS010000001">
    <property type="protein sequence ID" value="MBG9390572.1"/>
    <property type="molecule type" value="Genomic_DNA"/>
</dbReference>
<dbReference type="CDD" id="cd06464">
    <property type="entry name" value="ACD_sHsps-like"/>
    <property type="match status" value="1"/>
</dbReference>
<keyword evidence="7" id="KW-1185">Reference proteome</keyword>
<evidence type="ECO:0000256" key="1">
    <source>
        <dbReference type="ARBA" id="ARBA00023016"/>
    </source>
</evidence>
<gene>
    <name evidence="6" type="ORF">I5803_21250</name>
</gene>
<comment type="caution">
    <text evidence="6">The sequence shown here is derived from an EMBL/GenBank/DDBJ whole genome shotgun (WGS) entry which is preliminary data.</text>
</comment>
<reference evidence="6" key="1">
    <citation type="submission" date="2020-11" db="EMBL/GenBank/DDBJ databases">
        <title>Bacterial whole genome sequence for Caenimonas sp. DR4.4.</title>
        <authorList>
            <person name="Le V."/>
            <person name="Ko S.-R."/>
            <person name="Ahn C.-Y."/>
            <person name="Oh H.-M."/>
        </authorList>
    </citation>
    <scope>NUCLEOTIDE SEQUENCE</scope>
    <source>
        <strain evidence="6">DR4.4</strain>
    </source>
</reference>
<evidence type="ECO:0000259" key="5">
    <source>
        <dbReference type="PROSITE" id="PS01031"/>
    </source>
</evidence>
<dbReference type="Pfam" id="PF00011">
    <property type="entry name" value="HSP20"/>
    <property type="match status" value="1"/>
</dbReference>
<dbReference type="InterPro" id="IPR002068">
    <property type="entry name" value="A-crystallin/Hsp20_dom"/>
</dbReference>
<dbReference type="PANTHER" id="PTHR46733:SF4">
    <property type="entry name" value="HEAT SHOCK PROTEIN 21, CHLOROPLASTIC"/>
    <property type="match status" value="1"/>
</dbReference>
<comment type="similarity">
    <text evidence="2 3">Belongs to the small heat shock protein (HSP20) family.</text>
</comment>
<evidence type="ECO:0000313" key="7">
    <source>
        <dbReference type="Proteomes" id="UP000651050"/>
    </source>
</evidence>
<dbReference type="PROSITE" id="PS01031">
    <property type="entry name" value="SHSP"/>
    <property type="match status" value="1"/>
</dbReference>
<evidence type="ECO:0000256" key="2">
    <source>
        <dbReference type="PROSITE-ProRule" id="PRU00285"/>
    </source>
</evidence>
<dbReference type="Proteomes" id="UP000651050">
    <property type="component" value="Unassembled WGS sequence"/>
</dbReference>
<feature type="compositionally biased region" description="Polar residues" evidence="4">
    <location>
        <begin position="1"/>
        <end position="10"/>
    </location>
</feature>
<dbReference type="GO" id="GO:0009408">
    <property type="term" value="P:response to heat"/>
    <property type="evidence" value="ECO:0007669"/>
    <property type="project" value="InterPro"/>
</dbReference>
<dbReference type="RefSeq" id="WP_196988304.1">
    <property type="nucleotide sequence ID" value="NZ_JADWYS010000001.1"/>
</dbReference>
<dbReference type="PANTHER" id="PTHR46733">
    <property type="entry name" value="26.5 KDA HEAT SHOCK PROTEIN, MITOCHONDRIAL"/>
    <property type="match status" value="1"/>
</dbReference>
<organism evidence="6 7">
    <name type="scientific">Caenimonas aquaedulcis</name>
    <dbReference type="NCBI Taxonomy" id="2793270"/>
    <lineage>
        <taxon>Bacteria</taxon>
        <taxon>Pseudomonadati</taxon>
        <taxon>Pseudomonadota</taxon>
        <taxon>Betaproteobacteria</taxon>
        <taxon>Burkholderiales</taxon>
        <taxon>Comamonadaceae</taxon>
        <taxon>Caenimonas</taxon>
    </lineage>
</organism>
<evidence type="ECO:0000256" key="3">
    <source>
        <dbReference type="RuleBase" id="RU003616"/>
    </source>
</evidence>
<dbReference type="AlphaFoldDB" id="A0A931MJ03"/>